<name>A0A6A0AJC0_HAELA</name>
<feature type="non-terminal residue" evidence="1">
    <location>
        <position position="1"/>
    </location>
</feature>
<dbReference type="EMBL" id="BLLF01007242">
    <property type="protein sequence ID" value="GFH32852.1"/>
    <property type="molecule type" value="Genomic_DNA"/>
</dbReference>
<organism evidence="1 2">
    <name type="scientific">Haematococcus lacustris</name>
    <name type="common">Green alga</name>
    <name type="synonym">Haematococcus pluvialis</name>
    <dbReference type="NCBI Taxonomy" id="44745"/>
    <lineage>
        <taxon>Eukaryota</taxon>
        <taxon>Viridiplantae</taxon>
        <taxon>Chlorophyta</taxon>
        <taxon>core chlorophytes</taxon>
        <taxon>Chlorophyceae</taxon>
        <taxon>CS clade</taxon>
        <taxon>Chlamydomonadales</taxon>
        <taxon>Haematococcaceae</taxon>
        <taxon>Haematococcus</taxon>
    </lineage>
</organism>
<dbReference type="AlphaFoldDB" id="A0A6A0AJC0"/>
<gene>
    <name evidence="1" type="ORF">HaLaN_32140</name>
</gene>
<protein>
    <submittedName>
        <fullName evidence="1">Uncharacterized protein</fullName>
    </submittedName>
</protein>
<reference evidence="1 2" key="1">
    <citation type="submission" date="2020-02" db="EMBL/GenBank/DDBJ databases">
        <title>Draft genome sequence of Haematococcus lacustris strain NIES-144.</title>
        <authorList>
            <person name="Morimoto D."/>
            <person name="Nakagawa S."/>
            <person name="Yoshida T."/>
            <person name="Sawayama S."/>
        </authorList>
    </citation>
    <scope>NUCLEOTIDE SEQUENCE [LARGE SCALE GENOMIC DNA]</scope>
    <source>
        <strain evidence="1 2">NIES-144</strain>
    </source>
</reference>
<comment type="caution">
    <text evidence="1">The sequence shown here is derived from an EMBL/GenBank/DDBJ whole genome shotgun (WGS) entry which is preliminary data.</text>
</comment>
<keyword evidence="2" id="KW-1185">Reference proteome</keyword>
<evidence type="ECO:0000313" key="2">
    <source>
        <dbReference type="Proteomes" id="UP000485058"/>
    </source>
</evidence>
<sequence length="108" mass="12009">MFSCPNTRGWERECRGRYAKVIHYLSQLEACDLGGCQECSELLLAPDYGRRQLQGVELRQRLQQLSRALQAMKGCNYSGREQLVAALPAQLDAQGWHVQQAGLGEGAA</sequence>
<accession>A0A6A0AJC0</accession>
<feature type="non-terminal residue" evidence="1">
    <location>
        <position position="108"/>
    </location>
</feature>
<dbReference type="Proteomes" id="UP000485058">
    <property type="component" value="Unassembled WGS sequence"/>
</dbReference>
<proteinExistence type="predicted"/>
<evidence type="ECO:0000313" key="1">
    <source>
        <dbReference type="EMBL" id="GFH32852.1"/>
    </source>
</evidence>